<evidence type="ECO:0000313" key="1">
    <source>
        <dbReference type="EMBL" id="OAT08290.1"/>
    </source>
</evidence>
<dbReference type="RefSeq" id="XP_031578206.1">
    <property type="nucleotide sequence ID" value="XM_031721597.1"/>
</dbReference>
<dbReference type="STRING" id="559298.A0A179UK76"/>
<evidence type="ECO:0000313" key="2">
    <source>
        <dbReference type="Proteomes" id="UP000002038"/>
    </source>
</evidence>
<sequence length="329" mass="37891">MANYFAQDDVPMVSRIHFIKSLLTAFKIVPSQRWILDSAKQFLRLQVESAYQQSVIMRLNGDVEGSERVIKLFTIGLNIGPSAHAEIAGLPGKQEHLLRDHILCVGRIMRGKGRFEESKICFQTCSRPPWLPKYKRYLVQSSLADLYCELAYLTDRTAYLFEAEEMVEPQLKTAKTTIRIRQGCSEDAALLVRELLAVYGNLRQLNIVDRLGHVRVLIALARLSRGPEEARKRWEDVLTWNRYYNPSEEEVFTCGVVYLFLCAAWYKLGDTAKSVESFQNAMQVLRRKRVQFLIPGVGTYLFRDACDQIQSSMRWSEDPTMSKGLQPFY</sequence>
<accession>A0A179UK76</accession>
<dbReference type="Proteomes" id="UP000002038">
    <property type="component" value="Unassembled WGS sequence"/>
</dbReference>
<proteinExistence type="predicted"/>
<gene>
    <name evidence="1" type="ORF">BDBG_04253</name>
</gene>
<dbReference type="VEuPathDB" id="FungiDB:BDBG_04253"/>
<reference evidence="2" key="1">
    <citation type="journal article" date="2015" name="PLoS Genet.">
        <title>The dynamic genome and transcriptome of the human fungal pathogen Blastomyces and close relative Emmonsia.</title>
        <authorList>
            <person name="Munoz J.F."/>
            <person name="Gauthier G.M."/>
            <person name="Desjardins C.A."/>
            <person name="Gallo J.E."/>
            <person name="Holder J."/>
            <person name="Sullivan T.D."/>
            <person name="Marty A.J."/>
            <person name="Carmen J.C."/>
            <person name="Chen Z."/>
            <person name="Ding L."/>
            <person name="Gujja S."/>
            <person name="Magrini V."/>
            <person name="Misas E."/>
            <person name="Mitreva M."/>
            <person name="Priest M."/>
            <person name="Saif S."/>
            <person name="Whiston E.A."/>
            <person name="Young S."/>
            <person name="Zeng Q."/>
            <person name="Goldman W.E."/>
            <person name="Mardis E.R."/>
            <person name="Taylor J.W."/>
            <person name="McEwen J.G."/>
            <person name="Clay O.K."/>
            <person name="Klein B.S."/>
            <person name="Cuomo C.A."/>
        </authorList>
    </citation>
    <scope>NUCLEOTIDE SEQUENCE [LARGE SCALE GENOMIC DNA]</scope>
    <source>
        <strain evidence="2">SLH14081</strain>
    </source>
</reference>
<dbReference type="KEGG" id="bgh:BDBG_04253"/>
<name>A0A179UK76_BLAGS</name>
<keyword evidence="2" id="KW-1185">Reference proteome</keyword>
<dbReference type="AlphaFoldDB" id="A0A179UK76"/>
<dbReference type="OrthoDB" id="4172653at2759"/>
<protein>
    <submittedName>
        <fullName evidence="1">Uncharacterized protein</fullName>
    </submittedName>
</protein>
<organism evidence="1 2">
    <name type="scientific">Blastomyces gilchristii (strain SLH14081)</name>
    <name type="common">Blastomyces dermatitidis</name>
    <dbReference type="NCBI Taxonomy" id="559298"/>
    <lineage>
        <taxon>Eukaryota</taxon>
        <taxon>Fungi</taxon>
        <taxon>Dikarya</taxon>
        <taxon>Ascomycota</taxon>
        <taxon>Pezizomycotina</taxon>
        <taxon>Eurotiomycetes</taxon>
        <taxon>Eurotiomycetidae</taxon>
        <taxon>Onygenales</taxon>
        <taxon>Ajellomycetaceae</taxon>
        <taxon>Blastomyces</taxon>
    </lineage>
</organism>
<dbReference type="EMBL" id="GG657454">
    <property type="protein sequence ID" value="OAT08290.1"/>
    <property type="molecule type" value="Genomic_DNA"/>
</dbReference>
<dbReference type="GeneID" id="8504938"/>